<feature type="region of interest" description="Disordered" evidence="1">
    <location>
        <begin position="332"/>
        <end position="360"/>
    </location>
</feature>
<evidence type="ECO:0000313" key="2">
    <source>
        <dbReference type="EMBL" id="JAV74383.1"/>
    </source>
</evidence>
<feature type="compositionally biased region" description="Polar residues" evidence="1">
    <location>
        <begin position="623"/>
        <end position="633"/>
    </location>
</feature>
<feature type="compositionally biased region" description="Polar residues" evidence="1">
    <location>
        <begin position="372"/>
        <end position="390"/>
    </location>
</feature>
<keyword evidence="4" id="KW-1185">Reference proteome</keyword>
<dbReference type="EMBL" id="VVIM01000943">
    <property type="protein sequence ID" value="KAB0790654.1"/>
    <property type="molecule type" value="Genomic_DNA"/>
</dbReference>
<feature type="compositionally biased region" description="Low complexity" evidence="1">
    <location>
        <begin position="133"/>
        <end position="151"/>
    </location>
</feature>
<dbReference type="InParanoid" id="A0A1Y1LL64"/>
<feature type="region of interest" description="Disordered" evidence="1">
    <location>
        <begin position="587"/>
        <end position="666"/>
    </location>
</feature>
<feature type="region of interest" description="Disordered" evidence="1">
    <location>
        <begin position="515"/>
        <end position="567"/>
    </location>
</feature>
<protein>
    <submittedName>
        <fullName evidence="2">Uncharacterized protein</fullName>
    </submittedName>
</protein>
<gene>
    <name evidence="3" type="ORF">PPYR_14907</name>
</gene>
<dbReference type="AlphaFoldDB" id="A0A1Y1LL64"/>
<sequence>MLIIVCSVCSIFMSITATMLCLCWRKKTEKNDLLGLDGLVTQMNPDENVNHLPATVSNVVPDDSANAIFDVIDAKRSVTLNNSRRSLPDIPLDGLQSVSTTVNYERNGDNSSDLYATVEPYNTAKRHTLPNGIDSRPSISQHSSISQADDSLSPYARVKDHPYAKLKTEHPYAHVQPSNSKSQEECGFQTNDSPSTARGERLSTSQSLVEPVASRSPRTSESIGIDIPAASAVAGGIAASQELPYMTPPIVQQNFSGDSQDSSKGYTSISVREPLANIRAQTQGLDKVQRDLDPHYSTVSDDSDDVYTTIQDPNNVIYTSESETYAQIQPPSLLAPVDGNANATDSSQREVEVNDQFDGVLRPVHMESRKNGINTHSRQASSSSSITNVGSPKPEKRQANSPLPPPPSSSSNSDVGSENLALLKTLDDMYAKVHKGKKRTDEESNQKDVECKETENVAPGKQTDSDVDLYSDHNYETLRKTSNPKYEKLKPKDGEAKCDLGYDVINAHESVLNSDPGYEAVKHGSEASSEEDPNYEELRHRTSSFADSAGYSTIGNKSGSNPDGYSVIHKNSEDANFKQLSVYDSDLSDLNTDEPNYESMPNETLPNHNYTLLNMEDTESDPNYESVSSNDPNYESVKFFDESTQDEPPYERLHDEDSSKTDSQRSSCDRLQSTQCVCEKDLQQCTNAQCLNNGYKRTVKQNPDTNSNVNVQNENDFDGIVQV</sequence>
<evidence type="ECO:0000313" key="3">
    <source>
        <dbReference type="EMBL" id="KAB0790654.1"/>
    </source>
</evidence>
<accession>A0A1Y1LL64</accession>
<reference evidence="2" key="1">
    <citation type="journal article" date="2016" name="Sci. Rep.">
        <title>Molecular characterization of firefly nuptial gifts: a multi-omics approach sheds light on postcopulatory sexual selection.</title>
        <authorList>
            <person name="Al-Wathiqui N."/>
            <person name="Fallon T.R."/>
            <person name="South A."/>
            <person name="Weng J.K."/>
            <person name="Lewis S.M."/>
        </authorList>
    </citation>
    <scope>NUCLEOTIDE SEQUENCE</scope>
</reference>
<feature type="region of interest" description="Disordered" evidence="1">
    <location>
        <begin position="372"/>
        <end position="470"/>
    </location>
</feature>
<feature type="compositionally biased region" description="Polar residues" evidence="1">
    <location>
        <begin position="188"/>
        <end position="208"/>
    </location>
</feature>
<feature type="compositionally biased region" description="Polar residues" evidence="1">
    <location>
        <begin position="543"/>
        <end position="563"/>
    </location>
</feature>
<feature type="compositionally biased region" description="Basic and acidic residues" evidence="1">
    <location>
        <begin position="439"/>
        <end position="455"/>
    </location>
</feature>
<feature type="compositionally biased region" description="Polar residues" evidence="1">
    <location>
        <begin position="597"/>
        <end position="612"/>
    </location>
</feature>
<feature type="region of interest" description="Disordered" evidence="1">
    <location>
        <begin position="126"/>
        <end position="155"/>
    </location>
</feature>
<organism evidence="2">
    <name type="scientific">Photinus pyralis</name>
    <name type="common">Common eastern firefly</name>
    <name type="synonym">Lampyris pyralis</name>
    <dbReference type="NCBI Taxonomy" id="7054"/>
    <lineage>
        <taxon>Eukaryota</taxon>
        <taxon>Metazoa</taxon>
        <taxon>Ecdysozoa</taxon>
        <taxon>Arthropoda</taxon>
        <taxon>Hexapoda</taxon>
        <taxon>Insecta</taxon>
        <taxon>Pterygota</taxon>
        <taxon>Neoptera</taxon>
        <taxon>Endopterygota</taxon>
        <taxon>Coleoptera</taxon>
        <taxon>Polyphaga</taxon>
        <taxon>Elateriformia</taxon>
        <taxon>Elateroidea</taxon>
        <taxon>Lampyridae</taxon>
        <taxon>Lampyrinae</taxon>
        <taxon>Photinus</taxon>
    </lineage>
</organism>
<dbReference type="OrthoDB" id="440385at2759"/>
<evidence type="ECO:0000256" key="1">
    <source>
        <dbReference type="SAM" id="MobiDB-lite"/>
    </source>
</evidence>
<reference evidence="3" key="3">
    <citation type="submission" date="2019-08" db="EMBL/GenBank/DDBJ databases">
        <authorList>
            <consortium name="Photinus pyralis genome working group"/>
            <person name="Fallon T.R."/>
            <person name="Sander Lower S.E."/>
            <person name="Weng J.-K."/>
        </authorList>
    </citation>
    <scope>NUCLEOTIDE SEQUENCE</scope>
    <source>
        <strain evidence="3">1611_PpyrPB1</strain>
        <tissue evidence="3">Whole body</tissue>
    </source>
</reference>
<dbReference type="FunCoup" id="A0A1Y1LL64">
    <property type="interactions" value="227"/>
</dbReference>
<dbReference type="EMBL" id="GEZM01052621">
    <property type="protein sequence ID" value="JAV74383.1"/>
    <property type="molecule type" value="Transcribed_RNA"/>
</dbReference>
<feature type="compositionally biased region" description="Basic and acidic residues" evidence="1">
    <location>
        <begin position="649"/>
        <end position="663"/>
    </location>
</feature>
<name>A0A1Y1LL64_PHOPY</name>
<proteinExistence type="predicted"/>
<feature type="region of interest" description="Disordered" evidence="1">
    <location>
        <begin position="168"/>
        <end position="220"/>
    </location>
</feature>
<reference evidence="3 4" key="2">
    <citation type="journal article" date="2018" name="Elife">
        <title>Firefly genomes illuminate parallel origins of bioluminescence in beetles.</title>
        <authorList>
            <person name="Fallon T.R."/>
            <person name="Lower S.E."/>
            <person name="Chang C.H."/>
            <person name="Bessho-Uehara M."/>
            <person name="Martin G.J."/>
            <person name="Bewick A.J."/>
            <person name="Behringer M."/>
            <person name="Debat H.J."/>
            <person name="Wong I."/>
            <person name="Day J.C."/>
            <person name="Suvorov A."/>
            <person name="Silva C.J."/>
            <person name="Stanger-Hall K.F."/>
            <person name="Hall D.W."/>
            <person name="Schmitz R.J."/>
            <person name="Nelson D.R."/>
            <person name="Lewis S.M."/>
            <person name="Shigenobu S."/>
            <person name="Bybee S.M."/>
            <person name="Larracuente A.M."/>
            <person name="Oba Y."/>
            <person name="Weng J.K."/>
        </authorList>
    </citation>
    <scope>NUCLEOTIDE SEQUENCE [LARGE SCALE GENOMIC DNA]</scope>
    <source>
        <strain evidence="3">1611_PpyrPB1</strain>
        <tissue evidence="3">Whole body</tissue>
    </source>
</reference>
<evidence type="ECO:0000313" key="4">
    <source>
        <dbReference type="Proteomes" id="UP000327044"/>
    </source>
</evidence>
<dbReference type="Proteomes" id="UP000327044">
    <property type="component" value="Unassembled WGS sequence"/>
</dbReference>